<feature type="signal peptide" evidence="1">
    <location>
        <begin position="1"/>
        <end position="28"/>
    </location>
</feature>
<dbReference type="Proteomes" id="UP000218824">
    <property type="component" value="Chromosome"/>
</dbReference>
<evidence type="ECO:0000256" key="1">
    <source>
        <dbReference type="SAM" id="SignalP"/>
    </source>
</evidence>
<organism evidence="2 3">
    <name type="scientific">Lysobacter enzymogenes</name>
    <dbReference type="NCBI Taxonomy" id="69"/>
    <lineage>
        <taxon>Bacteria</taxon>
        <taxon>Pseudomonadati</taxon>
        <taxon>Pseudomonadota</taxon>
        <taxon>Gammaproteobacteria</taxon>
        <taxon>Lysobacterales</taxon>
        <taxon>Lysobacteraceae</taxon>
        <taxon>Lysobacter</taxon>
    </lineage>
</organism>
<sequence length="113" mass="12261">MNRRTSRHALIRCALTAVLAAAVPAATAATLDCANYTSAVTPAPFNTWTAVDAYCPSDRTATGGGYYFHEGSLGVPGIWVMHIPLSNGWRTWVDNQNSTPRNVQTYVRCCKVI</sequence>
<gene>
    <name evidence="2" type="ORF">LEN_2990</name>
</gene>
<protein>
    <recommendedName>
        <fullName evidence="4">Secreted protein</fullName>
    </recommendedName>
</protein>
<accession>A0AAU9AKT2</accession>
<dbReference type="RefSeq" id="WP_074867090.1">
    <property type="nucleotide sequence ID" value="NZ_AP014940.1"/>
</dbReference>
<evidence type="ECO:0008006" key="4">
    <source>
        <dbReference type="Google" id="ProtNLM"/>
    </source>
</evidence>
<dbReference type="EMBL" id="AP014940">
    <property type="protein sequence ID" value="BAV98477.1"/>
    <property type="molecule type" value="Genomic_DNA"/>
</dbReference>
<proteinExistence type="predicted"/>
<dbReference type="AlphaFoldDB" id="A0AAU9AKT2"/>
<dbReference type="GeneID" id="83064820"/>
<evidence type="ECO:0000313" key="3">
    <source>
        <dbReference type="Proteomes" id="UP000218824"/>
    </source>
</evidence>
<keyword evidence="1" id="KW-0732">Signal</keyword>
<evidence type="ECO:0000313" key="2">
    <source>
        <dbReference type="EMBL" id="BAV98477.1"/>
    </source>
</evidence>
<reference evidence="2 3" key="1">
    <citation type="journal article" date="2017" name="DNA Res.">
        <title>Complete genome sequence and expression profile of the commercial lytic enzyme producer Lysobacter enzymogenes M497-1.</title>
        <authorList>
            <person name="Takami H."/>
            <person name="Toyoda A."/>
            <person name="Uchiyama I."/>
            <person name="Itoh T."/>
            <person name="Takaki Y."/>
            <person name="Arai W."/>
            <person name="Nishi S."/>
            <person name="Kawai M."/>
            <person name="Shinya K."/>
            <person name="Ikeda H."/>
        </authorList>
    </citation>
    <scope>NUCLEOTIDE SEQUENCE [LARGE SCALE GENOMIC DNA]</scope>
    <source>
        <strain evidence="2 3">M497-1</strain>
    </source>
</reference>
<dbReference type="KEGG" id="lem:LEN_2990"/>
<feature type="chain" id="PRO_5043325277" description="Secreted protein" evidence="1">
    <location>
        <begin position="29"/>
        <end position="113"/>
    </location>
</feature>
<name>A0AAU9AKT2_LYSEN</name>